<evidence type="ECO:0008006" key="5">
    <source>
        <dbReference type="Google" id="ProtNLM"/>
    </source>
</evidence>
<dbReference type="AlphaFoldDB" id="A0A9P6T9A0"/>
<evidence type="ECO:0000256" key="2">
    <source>
        <dbReference type="SAM" id="MobiDB-lite"/>
    </source>
</evidence>
<comment type="similarity">
    <text evidence="1">Belongs to the MT-A70-like family.</text>
</comment>
<proteinExistence type="inferred from homology"/>
<organism evidence="3 4">
    <name type="scientific">Cronartium quercuum f. sp. fusiforme G11</name>
    <dbReference type="NCBI Taxonomy" id="708437"/>
    <lineage>
        <taxon>Eukaryota</taxon>
        <taxon>Fungi</taxon>
        <taxon>Dikarya</taxon>
        <taxon>Basidiomycota</taxon>
        <taxon>Pucciniomycotina</taxon>
        <taxon>Pucciniomycetes</taxon>
        <taxon>Pucciniales</taxon>
        <taxon>Coleosporiaceae</taxon>
        <taxon>Cronartium</taxon>
    </lineage>
</organism>
<dbReference type="InterPro" id="IPR007757">
    <property type="entry name" value="MT-A70-like"/>
</dbReference>
<dbReference type="GO" id="GO:0005634">
    <property type="term" value="C:nucleus"/>
    <property type="evidence" value="ECO:0007669"/>
    <property type="project" value="TreeGrafter"/>
</dbReference>
<evidence type="ECO:0000313" key="4">
    <source>
        <dbReference type="Proteomes" id="UP000886653"/>
    </source>
</evidence>
<dbReference type="PANTHER" id="PTHR12829:SF4">
    <property type="entry name" value="N(6)-ADENINE-SPECIFIC METHYLTRANSFERASE METTL4"/>
    <property type="match status" value="1"/>
</dbReference>
<dbReference type="Proteomes" id="UP000886653">
    <property type="component" value="Unassembled WGS sequence"/>
</dbReference>
<dbReference type="EMBL" id="MU167320">
    <property type="protein sequence ID" value="KAG0143380.1"/>
    <property type="molecule type" value="Genomic_DNA"/>
</dbReference>
<dbReference type="PROSITE" id="PS51143">
    <property type="entry name" value="MT_A70"/>
    <property type="match status" value="1"/>
</dbReference>
<accession>A0A9P6T9A0</accession>
<reference evidence="3" key="1">
    <citation type="submission" date="2013-11" db="EMBL/GenBank/DDBJ databases">
        <title>Genome sequence of the fusiform rust pathogen reveals effectors for host alternation and coevolution with pine.</title>
        <authorList>
            <consortium name="DOE Joint Genome Institute"/>
            <person name="Smith K."/>
            <person name="Pendleton A."/>
            <person name="Kubisiak T."/>
            <person name="Anderson C."/>
            <person name="Salamov A."/>
            <person name="Aerts A."/>
            <person name="Riley R."/>
            <person name="Clum A."/>
            <person name="Lindquist E."/>
            <person name="Ence D."/>
            <person name="Campbell M."/>
            <person name="Kronenberg Z."/>
            <person name="Feau N."/>
            <person name="Dhillon B."/>
            <person name="Hamelin R."/>
            <person name="Burleigh J."/>
            <person name="Smith J."/>
            <person name="Yandell M."/>
            <person name="Nelson C."/>
            <person name="Grigoriev I."/>
            <person name="Davis J."/>
        </authorList>
    </citation>
    <scope>NUCLEOTIDE SEQUENCE</scope>
    <source>
        <strain evidence="3">G11</strain>
    </source>
</reference>
<gene>
    <name evidence="3" type="ORF">CROQUDRAFT_66226</name>
</gene>
<evidence type="ECO:0000256" key="1">
    <source>
        <dbReference type="PROSITE-ProRule" id="PRU00489"/>
    </source>
</evidence>
<dbReference type="Pfam" id="PF05063">
    <property type="entry name" value="MT-A70"/>
    <property type="match status" value="1"/>
</dbReference>
<sequence>MPTVTPTSTRPQQSNSSVLIQVNLPERNLTACLIDPFIPLLRGFEPGLAHSVTRPPTKPYIASSASSLKTGPSCFQPDRNAPSVSLKPYNRLVSRDTSASVPCSDHLPVQFAGKARPQHHAYDPSPNSEATHHASIEPDISAAVEVIRARWIETEQLRGHPEWWAEDHDQNENGIHDRVRLRLHENKYKSAFNSGGPKWADITRRRLPRSGLAELTHVNLSPESMRLVSLSENYDIHLPPKSGFSLSLLEEFSQVVPRLKHVDGWDAIVIDPPWENKSASRGSKYESVELYDLFKLQLPQMLGENGHKRALVAIWVTNRPKFRRFLMSKFMPDSHIVGPYAEWYWVKITASPVENGQRLLSEGGKPIFNLASVSPRRCYEGLILGWYTPSSLRSTNPMETLPLKKVFLSTPLDHSRKPNLADLLQPYLPPGANFLELFARTASSLKIADRCCQSNDMSRSDELAWGFWHSIGDESPKFNGSPWVEKCPRS</sequence>
<dbReference type="GO" id="GO:0008168">
    <property type="term" value="F:methyltransferase activity"/>
    <property type="evidence" value="ECO:0007669"/>
    <property type="project" value="TreeGrafter"/>
</dbReference>
<feature type="region of interest" description="Disordered" evidence="2">
    <location>
        <begin position="112"/>
        <end position="134"/>
    </location>
</feature>
<protein>
    <recommendedName>
        <fullName evidence="5">MT-A70-domain-containing protein</fullName>
    </recommendedName>
</protein>
<dbReference type="PANTHER" id="PTHR12829">
    <property type="entry name" value="N6-ADENOSINE-METHYLTRANSFERASE"/>
    <property type="match status" value="1"/>
</dbReference>
<dbReference type="OrthoDB" id="61116at2759"/>
<comment type="caution">
    <text evidence="3">The sequence shown here is derived from an EMBL/GenBank/DDBJ whole genome shotgun (WGS) entry which is preliminary data.</text>
</comment>
<evidence type="ECO:0000313" key="3">
    <source>
        <dbReference type="EMBL" id="KAG0143380.1"/>
    </source>
</evidence>
<keyword evidence="4" id="KW-1185">Reference proteome</keyword>
<name>A0A9P6T9A0_9BASI</name>